<dbReference type="PANTHER" id="PTHR45418:SF1">
    <property type="entry name" value="CANCER_TESTIS ANTIGEN 55"/>
    <property type="match status" value="1"/>
</dbReference>
<dbReference type="CDD" id="cd18808">
    <property type="entry name" value="SF1_C_Upf1"/>
    <property type="match status" value="1"/>
</dbReference>
<dbReference type="GO" id="GO:0000932">
    <property type="term" value="C:P-body"/>
    <property type="evidence" value="ECO:0007669"/>
    <property type="project" value="UniProtKB-SubCell"/>
</dbReference>
<dbReference type="GO" id="GO:0032574">
    <property type="term" value="F:5'-3' RNA helicase activity"/>
    <property type="evidence" value="ECO:0007669"/>
    <property type="project" value="InterPro"/>
</dbReference>
<dbReference type="CDD" id="cd18038">
    <property type="entry name" value="DEXXQc_Helz-like"/>
    <property type="match status" value="1"/>
</dbReference>
<evidence type="ECO:0000256" key="6">
    <source>
        <dbReference type="ARBA" id="ARBA00022801"/>
    </source>
</evidence>
<organism evidence="20 21">
    <name type="scientific">Megalops atlanticus</name>
    <name type="common">Tarpon</name>
    <name type="synonym">Clupea gigantea</name>
    <dbReference type="NCBI Taxonomy" id="7932"/>
    <lineage>
        <taxon>Eukaryota</taxon>
        <taxon>Metazoa</taxon>
        <taxon>Chordata</taxon>
        <taxon>Craniata</taxon>
        <taxon>Vertebrata</taxon>
        <taxon>Euteleostomi</taxon>
        <taxon>Actinopterygii</taxon>
        <taxon>Neopterygii</taxon>
        <taxon>Teleostei</taxon>
        <taxon>Elopiformes</taxon>
        <taxon>Megalopidae</taxon>
        <taxon>Megalops</taxon>
    </lineage>
</organism>
<evidence type="ECO:0000256" key="13">
    <source>
        <dbReference type="SAM" id="MobiDB-lite"/>
    </source>
</evidence>
<dbReference type="Pfam" id="PF21634">
    <property type="entry name" value="MOV-10_beta-barrel"/>
    <property type="match status" value="1"/>
</dbReference>
<keyword evidence="9" id="KW-0694">RNA-binding</keyword>
<evidence type="ECO:0000256" key="12">
    <source>
        <dbReference type="ARBA" id="ARBA00056357"/>
    </source>
</evidence>
<dbReference type="GO" id="GO:0031047">
    <property type="term" value="P:regulatory ncRNA-mediated gene silencing"/>
    <property type="evidence" value="ECO:0007669"/>
    <property type="project" value="UniProtKB-KW"/>
</dbReference>
<comment type="similarity">
    <text evidence="2">Belongs to the DNA2/NAM7 helicase family. SDE3 subfamily.</text>
</comment>
<evidence type="ECO:0000256" key="10">
    <source>
        <dbReference type="ARBA" id="ARBA00023158"/>
    </source>
</evidence>
<feature type="domain" description="Helicase MOV-10 helical" evidence="19">
    <location>
        <begin position="287"/>
        <end position="353"/>
    </location>
</feature>
<evidence type="ECO:0000256" key="2">
    <source>
        <dbReference type="ARBA" id="ARBA00005601"/>
    </source>
</evidence>
<dbReference type="AlphaFoldDB" id="A0A9D3Q4B1"/>
<dbReference type="GO" id="GO:0003723">
    <property type="term" value="F:RNA binding"/>
    <property type="evidence" value="ECO:0007669"/>
    <property type="project" value="UniProtKB-KW"/>
</dbReference>
<evidence type="ECO:0000259" key="18">
    <source>
        <dbReference type="Pfam" id="PF21634"/>
    </source>
</evidence>
<dbReference type="Pfam" id="PF13087">
    <property type="entry name" value="AAA_12"/>
    <property type="match status" value="1"/>
</dbReference>
<dbReference type="Pfam" id="PF21633">
    <property type="entry name" value="MOV-10_Ig-like"/>
    <property type="match status" value="2"/>
</dbReference>
<feature type="domain" description="Helicase MOV-10 Ig-like" evidence="17">
    <location>
        <begin position="191"/>
        <end position="236"/>
    </location>
</feature>
<reference evidence="20" key="1">
    <citation type="submission" date="2021-01" db="EMBL/GenBank/DDBJ databases">
        <authorList>
            <person name="Zahm M."/>
            <person name="Roques C."/>
            <person name="Cabau C."/>
            <person name="Klopp C."/>
            <person name="Donnadieu C."/>
            <person name="Jouanno E."/>
            <person name="Lampietro C."/>
            <person name="Louis A."/>
            <person name="Herpin A."/>
            <person name="Echchiki A."/>
            <person name="Berthelot C."/>
            <person name="Parey E."/>
            <person name="Roest-Crollius H."/>
            <person name="Braasch I."/>
            <person name="Postlethwait J."/>
            <person name="Bobe J."/>
            <person name="Montfort J."/>
            <person name="Bouchez O."/>
            <person name="Begum T."/>
            <person name="Mejri S."/>
            <person name="Adams A."/>
            <person name="Chen W.-J."/>
            <person name="Guiguen Y."/>
        </authorList>
    </citation>
    <scope>NUCLEOTIDE SEQUENCE</scope>
    <source>
        <strain evidence="20">YG-15Mar2019-1</strain>
        <tissue evidence="20">Brain</tissue>
    </source>
</reference>
<dbReference type="GO" id="GO:0005524">
    <property type="term" value="F:ATP binding"/>
    <property type="evidence" value="ECO:0007669"/>
    <property type="project" value="UniProtKB-KW"/>
</dbReference>
<proteinExistence type="inferred from homology"/>
<dbReference type="Pfam" id="PF21635">
    <property type="entry name" value="Mov-10_helical"/>
    <property type="match status" value="1"/>
</dbReference>
<sequence length="980" mass="110795">MPPTLKSSRDIGLDFIEFLQETNRTSITDKNQLRDIYNLEFRNRDGVKDPNFSRLLYALVKYRKATVRSGTVHLNPKVRMVYQDQWRRPRRQQPPDSLPVSRGVSPAPPPGEVPTSPSSSETGVRARRRLANKLLQKLKENRSIFIANKEGIVITSDHDTADGKIKLDVERTCEVHVVKLLIQNTGTSSLPGDSYEVQVHFSSLYAGFFPATMAFEFKPESLASAKPFHIVRFVEVMCSSSLAMALAPVAPYKPTPAAPKRGMTFLLEEGEQPESHVVQKLKMALKLGEYPYPQHVKELPNFLRGQGYFSTKTAELQSMKELLESPLSFQNYGKRFQLLLHLEEIQMEVDIRKYNMENKPMFADPRNKRLLILHVPGVAENRPSVLKGDHLLVSKVGDVAEPITKYKGYVHKVELESVKLGFSKKLVNGFLGNMKFNVEFTFNRFPLKLQHRAVELAVQHHLEEVLFPTHSRAREQALPSLRLFDRKLEQNPEQYAVVQRIVAGVSKPAPYLVFGPPGTGKTVTVVEAIKQVHKADPSAHILACAPSNSAADLLCERMQGAGVDTHNMFRLYASSRDIESVPADLLGCCNWDEDQGAFVFPSKETLMEYKVLVTTVVTAGRLVSGGLPRGHFTHIFVDEAGHAVEPECIIGMAGLLSAETGQLVLAGDPQQLGPILRSPLAIQYGLGLSLLERLMKHNPLYQKDGETGRFNTRFVTKLLRNYRSHPAILKIPNELFYDGELQVYADEMLRNMYCDWEHLPKKGFPLIFHGVSGKDEREENSPSFFNRNEIDVLVDYLKKLLQTQGKKGISKISPREIGIIAPYRKQVEKIRKAITDCDKELSKLKDIKELKVGSVEEFQGQERKVILVSAVRSSVNYVKMDKDFSIGFLKNEKRFNVAMTRAKALLIVVGNPLILTKDPTWEKFIQYCTEGYTGFDYTNEEGEEEVIGRLADLSIKEELNVETEESIVQQHLDPEWRNEQ</sequence>
<dbReference type="EMBL" id="JAFDVH010000008">
    <property type="protein sequence ID" value="KAG7472168.1"/>
    <property type="molecule type" value="Genomic_DNA"/>
</dbReference>
<dbReference type="GO" id="GO:0016787">
    <property type="term" value="F:hydrolase activity"/>
    <property type="evidence" value="ECO:0007669"/>
    <property type="project" value="UniProtKB-KW"/>
</dbReference>
<feature type="domain" description="Helicase MOV-10 Ig-like" evidence="17">
    <location>
        <begin position="142"/>
        <end position="189"/>
    </location>
</feature>
<dbReference type="InterPro" id="IPR049079">
    <property type="entry name" value="Mov-10_helical"/>
</dbReference>
<feature type="domain" description="DNA2/NAM7 helicase-like C-terminal" evidence="15">
    <location>
        <begin position="688"/>
        <end position="911"/>
    </location>
</feature>
<keyword evidence="6" id="KW-0378">Hydrolase</keyword>
<dbReference type="InterPro" id="IPR049077">
    <property type="entry name" value="MOV-10_Ig-like"/>
</dbReference>
<dbReference type="InterPro" id="IPR027417">
    <property type="entry name" value="P-loop_NTPase"/>
</dbReference>
<keyword evidence="21" id="KW-1185">Reference proteome</keyword>
<dbReference type="EC" id="3.6.4.13" evidence="3"/>
<evidence type="ECO:0000313" key="20">
    <source>
        <dbReference type="EMBL" id="KAG7472168.1"/>
    </source>
</evidence>
<comment type="catalytic activity">
    <reaction evidence="11">
        <text>ATP + H2O = ADP + phosphate + H(+)</text>
        <dbReference type="Rhea" id="RHEA:13065"/>
        <dbReference type="ChEBI" id="CHEBI:15377"/>
        <dbReference type="ChEBI" id="CHEBI:15378"/>
        <dbReference type="ChEBI" id="CHEBI:30616"/>
        <dbReference type="ChEBI" id="CHEBI:43474"/>
        <dbReference type="ChEBI" id="CHEBI:456216"/>
        <dbReference type="EC" id="3.6.4.13"/>
    </reaction>
</comment>
<evidence type="ECO:0000256" key="5">
    <source>
        <dbReference type="ARBA" id="ARBA00022741"/>
    </source>
</evidence>
<evidence type="ECO:0000256" key="4">
    <source>
        <dbReference type="ARBA" id="ARBA00022490"/>
    </source>
</evidence>
<dbReference type="Pfam" id="PF21632">
    <property type="entry name" value="MOV-10_N"/>
    <property type="match status" value="1"/>
</dbReference>
<comment type="subcellular location">
    <subcellularLocation>
        <location evidence="1">Cytoplasm</location>
        <location evidence="1">P-body</location>
    </subcellularLocation>
</comment>
<feature type="region of interest" description="Disordered" evidence="13">
    <location>
        <begin position="83"/>
        <end position="125"/>
    </location>
</feature>
<keyword evidence="7" id="KW-0347">Helicase</keyword>
<evidence type="ECO:0000259" key="17">
    <source>
        <dbReference type="Pfam" id="PF21633"/>
    </source>
</evidence>
<evidence type="ECO:0000259" key="15">
    <source>
        <dbReference type="Pfam" id="PF13087"/>
    </source>
</evidence>
<dbReference type="InterPro" id="IPR047187">
    <property type="entry name" value="SF1_C_Upf1"/>
</dbReference>
<dbReference type="Pfam" id="PF13086">
    <property type="entry name" value="AAA_11"/>
    <property type="match status" value="2"/>
</dbReference>
<dbReference type="SUPFAM" id="SSF52540">
    <property type="entry name" value="P-loop containing nucleoside triphosphate hydrolases"/>
    <property type="match status" value="1"/>
</dbReference>
<protein>
    <recommendedName>
        <fullName evidence="3">RNA helicase</fullName>
        <ecNumber evidence="3">3.6.4.13</ecNumber>
    </recommendedName>
</protein>
<evidence type="ECO:0000256" key="1">
    <source>
        <dbReference type="ARBA" id="ARBA00004201"/>
    </source>
</evidence>
<evidence type="ECO:0000256" key="11">
    <source>
        <dbReference type="ARBA" id="ARBA00047984"/>
    </source>
</evidence>
<comment type="caution">
    <text evidence="20">The sequence shown here is derived from an EMBL/GenBank/DDBJ whole genome shotgun (WGS) entry which is preliminary data.</text>
</comment>
<keyword evidence="4" id="KW-0963">Cytoplasm</keyword>
<name>A0A9D3Q4B1_MEGAT</name>
<dbReference type="FunFam" id="3.40.50.300:FF:000608">
    <property type="entry name" value="Mov10 RISC complex RNA helicase"/>
    <property type="match status" value="1"/>
</dbReference>
<dbReference type="InterPro" id="IPR049075">
    <property type="entry name" value="MOV-10_N"/>
</dbReference>
<evidence type="ECO:0000256" key="9">
    <source>
        <dbReference type="ARBA" id="ARBA00022884"/>
    </source>
</evidence>
<evidence type="ECO:0000256" key="3">
    <source>
        <dbReference type="ARBA" id="ARBA00012552"/>
    </source>
</evidence>
<keyword evidence="8" id="KW-0067">ATP-binding</keyword>
<evidence type="ECO:0000259" key="14">
    <source>
        <dbReference type="Pfam" id="PF13086"/>
    </source>
</evidence>
<evidence type="ECO:0000313" key="21">
    <source>
        <dbReference type="Proteomes" id="UP001046870"/>
    </source>
</evidence>
<evidence type="ECO:0000256" key="8">
    <source>
        <dbReference type="ARBA" id="ARBA00022840"/>
    </source>
</evidence>
<keyword evidence="10" id="KW-0943">RNA-mediated gene silencing</keyword>
<dbReference type="Proteomes" id="UP001046870">
    <property type="component" value="Chromosome 8"/>
</dbReference>
<feature type="domain" description="DNA2/NAM7 helicase helicase" evidence="14">
    <location>
        <begin position="603"/>
        <end position="678"/>
    </location>
</feature>
<dbReference type="InterPro" id="IPR041679">
    <property type="entry name" value="DNA2/NAM7-like_C"/>
</dbReference>
<dbReference type="OrthoDB" id="6513042at2759"/>
<dbReference type="InterPro" id="IPR026122">
    <property type="entry name" value="MOV-10/SDE3_DEXXQ/H-box"/>
</dbReference>
<dbReference type="InterPro" id="IPR049080">
    <property type="entry name" value="MOV-10-like_beta-barrel"/>
</dbReference>
<evidence type="ECO:0000256" key="7">
    <source>
        <dbReference type="ARBA" id="ARBA00022806"/>
    </source>
</evidence>
<gene>
    <name evidence="20" type="ORF">MATL_G00105610</name>
</gene>
<keyword evidence="5" id="KW-0547">Nucleotide-binding</keyword>
<comment type="function">
    <text evidence="12">Probable RNA helicase. Required for RNA-mediated gene silencing by the RNA-induced silencing complex (RISC). Required for both miRNA-mediated translational repression and miRNA-mediated cleavage of complementary mRNAs by RISC.</text>
</comment>
<feature type="domain" description="Helicase MOV-10-like beta-barrel" evidence="18">
    <location>
        <begin position="354"/>
        <end position="440"/>
    </location>
</feature>
<feature type="domain" description="Helicase MOV-10 N-terminal" evidence="16">
    <location>
        <begin position="9"/>
        <end position="73"/>
    </location>
</feature>
<dbReference type="FunFam" id="3.40.50.300:FF:001941">
    <property type="entry name" value="Mov10 RISC complex RNA helicase"/>
    <property type="match status" value="1"/>
</dbReference>
<evidence type="ECO:0000259" key="19">
    <source>
        <dbReference type="Pfam" id="PF21635"/>
    </source>
</evidence>
<evidence type="ECO:0000259" key="16">
    <source>
        <dbReference type="Pfam" id="PF21632"/>
    </source>
</evidence>
<dbReference type="InterPro" id="IPR041677">
    <property type="entry name" value="DNA2/NAM7_AAA_11"/>
</dbReference>
<dbReference type="Gene3D" id="3.40.50.300">
    <property type="entry name" value="P-loop containing nucleotide triphosphate hydrolases"/>
    <property type="match status" value="2"/>
</dbReference>
<feature type="domain" description="DNA2/NAM7 helicase helicase" evidence="14">
    <location>
        <begin position="509"/>
        <end position="577"/>
    </location>
</feature>
<dbReference type="PANTHER" id="PTHR45418">
    <property type="entry name" value="CANCER/TESTIS ANTIGEN 55"/>
    <property type="match status" value="1"/>
</dbReference>
<accession>A0A9D3Q4B1</accession>